<evidence type="ECO:0000313" key="2">
    <source>
        <dbReference type="EMBL" id="KAJ3181712.1"/>
    </source>
</evidence>
<feature type="compositionally biased region" description="Polar residues" evidence="1">
    <location>
        <begin position="57"/>
        <end position="69"/>
    </location>
</feature>
<feature type="compositionally biased region" description="Low complexity" evidence="1">
    <location>
        <begin position="80"/>
        <end position="89"/>
    </location>
</feature>
<organism evidence="2 3">
    <name type="scientific">Geranomyces variabilis</name>
    <dbReference type="NCBI Taxonomy" id="109894"/>
    <lineage>
        <taxon>Eukaryota</taxon>
        <taxon>Fungi</taxon>
        <taxon>Fungi incertae sedis</taxon>
        <taxon>Chytridiomycota</taxon>
        <taxon>Chytridiomycota incertae sedis</taxon>
        <taxon>Chytridiomycetes</taxon>
        <taxon>Spizellomycetales</taxon>
        <taxon>Powellomycetaceae</taxon>
        <taxon>Geranomyces</taxon>
    </lineage>
</organism>
<dbReference type="Proteomes" id="UP001212152">
    <property type="component" value="Unassembled WGS sequence"/>
</dbReference>
<feature type="compositionally biased region" description="Low complexity" evidence="1">
    <location>
        <begin position="153"/>
        <end position="166"/>
    </location>
</feature>
<sequence>MLLTDEELKNEIDLLLLFAHENIRRVANGLPRLSGPEPYLRQEASLKEGADKKDSLATKTPSHPSTPTAIKNDGETNKPVKVSAAKSASNSQRARLSEFQPAVVYVKASHSLSPKPPLSSKVTVTVQTKPLASGTPAATPAAVTQPLITRTATTAPATSRTMPRAPLMSSSNHPSAPIRPASLPAARVIPPRMQKIVKEPPAIDPIVREALRMQKIVKEPPAIDPIVREALGWGAVVHERPVMAPYPPLPQNYVVFDPYRDHFGSKSNKTAR</sequence>
<evidence type="ECO:0000313" key="3">
    <source>
        <dbReference type="Proteomes" id="UP001212152"/>
    </source>
</evidence>
<name>A0AAD5TQE2_9FUNG</name>
<proteinExistence type="predicted"/>
<protein>
    <submittedName>
        <fullName evidence="2">Uncharacterized protein</fullName>
    </submittedName>
</protein>
<feature type="region of interest" description="Disordered" evidence="1">
    <location>
        <begin position="48"/>
        <end position="96"/>
    </location>
</feature>
<accession>A0AAD5TQE2</accession>
<keyword evidence="3" id="KW-1185">Reference proteome</keyword>
<dbReference type="EMBL" id="JADGJQ010000011">
    <property type="protein sequence ID" value="KAJ3181712.1"/>
    <property type="molecule type" value="Genomic_DNA"/>
</dbReference>
<reference evidence="2" key="1">
    <citation type="submission" date="2020-05" db="EMBL/GenBank/DDBJ databases">
        <title>Phylogenomic resolution of chytrid fungi.</title>
        <authorList>
            <person name="Stajich J.E."/>
            <person name="Amses K."/>
            <person name="Simmons R."/>
            <person name="Seto K."/>
            <person name="Myers J."/>
            <person name="Bonds A."/>
            <person name="Quandt C.A."/>
            <person name="Barry K."/>
            <person name="Liu P."/>
            <person name="Grigoriev I."/>
            <person name="Longcore J.E."/>
            <person name="James T.Y."/>
        </authorList>
    </citation>
    <scope>NUCLEOTIDE SEQUENCE</scope>
    <source>
        <strain evidence="2">JEL0379</strain>
    </source>
</reference>
<dbReference type="AlphaFoldDB" id="A0AAD5TQE2"/>
<gene>
    <name evidence="2" type="ORF">HDU87_000730</name>
</gene>
<evidence type="ECO:0000256" key="1">
    <source>
        <dbReference type="SAM" id="MobiDB-lite"/>
    </source>
</evidence>
<comment type="caution">
    <text evidence="2">The sequence shown here is derived from an EMBL/GenBank/DDBJ whole genome shotgun (WGS) entry which is preliminary data.</text>
</comment>
<feature type="region of interest" description="Disordered" evidence="1">
    <location>
        <begin position="153"/>
        <end position="181"/>
    </location>
</feature>